<evidence type="ECO:0000313" key="1">
    <source>
        <dbReference type="EMBL" id="PPQ97505.1"/>
    </source>
</evidence>
<reference evidence="1 2" key="1">
    <citation type="journal article" date="2018" name="Evol. Lett.">
        <title>Horizontal gene cluster transfer increased hallucinogenic mushroom diversity.</title>
        <authorList>
            <person name="Reynolds H.T."/>
            <person name="Vijayakumar V."/>
            <person name="Gluck-Thaler E."/>
            <person name="Korotkin H.B."/>
            <person name="Matheny P.B."/>
            <person name="Slot J.C."/>
        </authorList>
    </citation>
    <scope>NUCLEOTIDE SEQUENCE [LARGE SCALE GENOMIC DNA]</scope>
    <source>
        <strain evidence="1 2">SRW20</strain>
    </source>
</reference>
<accession>A0A409Y3B2</accession>
<dbReference type="EMBL" id="NHYE01001240">
    <property type="protein sequence ID" value="PPQ97505.1"/>
    <property type="molecule type" value="Genomic_DNA"/>
</dbReference>
<dbReference type="AlphaFoldDB" id="A0A409Y3B2"/>
<gene>
    <name evidence="1" type="ORF">CVT26_002793</name>
</gene>
<comment type="caution">
    <text evidence="1">The sequence shown here is derived from an EMBL/GenBank/DDBJ whole genome shotgun (WGS) entry which is preliminary data.</text>
</comment>
<proteinExistence type="predicted"/>
<sequence length="265" mass="28316">MSRSTRRVILFVERRRSEIQESANAKSFAFALSHVSHDDHQQKFELLVRTCLIPPPDPPPSPLSCLRFPSTSAASHGWPSFAPRDARCDVAAANAASSNNADQVPTLAVATVTVKTASSFCLFYDVSTPPSRPRRDVAAATAASRALPRIVDFELRGCQRTSTTALGCHDHLAYIAFTTLRRFVASLFSRSSSPLSPLQVLAYCCITDAALVGSSTLPGAACDVAAASTVLSCLANPGLAHFELSLKHPALERLPGLSSHCDIVL</sequence>
<evidence type="ECO:0000313" key="2">
    <source>
        <dbReference type="Proteomes" id="UP000284706"/>
    </source>
</evidence>
<dbReference type="Proteomes" id="UP000284706">
    <property type="component" value="Unassembled WGS sequence"/>
</dbReference>
<organism evidence="1 2">
    <name type="scientific">Gymnopilus dilepis</name>
    <dbReference type="NCBI Taxonomy" id="231916"/>
    <lineage>
        <taxon>Eukaryota</taxon>
        <taxon>Fungi</taxon>
        <taxon>Dikarya</taxon>
        <taxon>Basidiomycota</taxon>
        <taxon>Agaricomycotina</taxon>
        <taxon>Agaricomycetes</taxon>
        <taxon>Agaricomycetidae</taxon>
        <taxon>Agaricales</taxon>
        <taxon>Agaricineae</taxon>
        <taxon>Hymenogastraceae</taxon>
        <taxon>Gymnopilus</taxon>
    </lineage>
</organism>
<keyword evidence="2" id="KW-1185">Reference proteome</keyword>
<name>A0A409Y3B2_9AGAR</name>
<protein>
    <submittedName>
        <fullName evidence="1">Uncharacterized protein</fullName>
    </submittedName>
</protein>
<dbReference type="InParanoid" id="A0A409Y3B2"/>